<organism evidence="2 3">
    <name type="scientific">Bordetella flabilis</name>
    <dbReference type="NCBI Taxonomy" id="463014"/>
    <lineage>
        <taxon>Bacteria</taxon>
        <taxon>Pseudomonadati</taxon>
        <taxon>Pseudomonadota</taxon>
        <taxon>Betaproteobacteria</taxon>
        <taxon>Burkholderiales</taxon>
        <taxon>Alcaligenaceae</taxon>
        <taxon>Bordetella</taxon>
    </lineage>
</organism>
<dbReference type="STRING" id="463014.BAU07_01820"/>
<feature type="region of interest" description="Disordered" evidence="1">
    <location>
        <begin position="1"/>
        <end position="33"/>
    </location>
</feature>
<reference evidence="2 3" key="1">
    <citation type="submission" date="2016-06" db="EMBL/GenBank/DDBJ databases">
        <title>Complete genome sequences of Bordetella bronchialis and Bordetella flabilis.</title>
        <authorList>
            <person name="LiPuma J.J."/>
            <person name="Spilker T."/>
        </authorList>
    </citation>
    <scope>NUCLEOTIDE SEQUENCE [LARGE SCALE GENOMIC DNA]</scope>
    <source>
        <strain evidence="2 3">AU10664</strain>
    </source>
</reference>
<evidence type="ECO:0000313" key="2">
    <source>
        <dbReference type="EMBL" id="ANN76026.1"/>
    </source>
</evidence>
<proteinExistence type="predicted"/>
<dbReference type="AlphaFoldDB" id="A0A193G981"/>
<feature type="region of interest" description="Disordered" evidence="1">
    <location>
        <begin position="39"/>
        <end position="58"/>
    </location>
</feature>
<keyword evidence="3" id="KW-1185">Reference proteome</keyword>
<accession>A0A193G981</accession>
<sequence>MSSIDGAAHRNTGMASVPANPPVTPASPSADMADALARVQAQDKSTTPRRRTSKAGATAYIECIDAADPRNEPATMVIRQG</sequence>
<name>A0A193G981_9BORD</name>
<evidence type="ECO:0000313" key="3">
    <source>
        <dbReference type="Proteomes" id="UP000091926"/>
    </source>
</evidence>
<protein>
    <submittedName>
        <fullName evidence="2">Uncharacterized protein</fullName>
    </submittedName>
</protein>
<evidence type="ECO:0000256" key="1">
    <source>
        <dbReference type="SAM" id="MobiDB-lite"/>
    </source>
</evidence>
<dbReference type="RefSeq" id="WP_066653316.1">
    <property type="nucleotide sequence ID" value="NZ_CBCSCL010000025.1"/>
</dbReference>
<dbReference type="KEGG" id="bfz:BAU07_01820"/>
<gene>
    <name evidence="2" type="ORF">BAU07_01820</name>
</gene>
<dbReference type="EMBL" id="CP016172">
    <property type="protein sequence ID" value="ANN76026.1"/>
    <property type="molecule type" value="Genomic_DNA"/>
</dbReference>
<dbReference type="Proteomes" id="UP000091926">
    <property type="component" value="Chromosome"/>
</dbReference>